<dbReference type="OrthoDB" id="357294at2"/>
<proteinExistence type="predicted"/>
<accession>A0A4Y6PW64</accession>
<evidence type="ECO:0000256" key="1">
    <source>
        <dbReference type="SAM" id="SignalP"/>
    </source>
</evidence>
<dbReference type="PANTHER" id="PTHR40590:SF1">
    <property type="entry name" value="CYTOPLASMIC PROTEIN"/>
    <property type="match status" value="1"/>
</dbReference>
<dbReference type="RefSeq" id="WP_141198831.1">
    <property type="nucleotide sequence ID" value="NZ_CP041186.1"/>
</dbReference>
<dbReference type="CDD" id="cd14789">
    <property type="entry name" value="Tiki"/>
    <property type="match status" value="1"/>
</dbReference>
<protein>
    <submittedName>
        <fullName evidence="2">TraB/GumN family protein</fullName>
    </submittedName>
</protein>
<dbReference type="EMBL" id="CP041186">
    <property type="protein sequence ID" value="QDG52359.1"/>
    <property type="molecule type" value="Genomic_DNA"/>
</dbReference>
<name>A0A4Y6PW64_PERCE</name>
<gene>
    <name evidence="2" type="ORF">FIV42_16910</name>
</gene>
<dbReference type="PROSITE" id="PS51257">
    <property type="entry name" value="PROKAR_LIPOPROTEIN"/>
    <property type="match status" value="1"/>
</dbReference>
<dbReference type="InterPro" id="IPR002816">
    <property type="entry name" value="TraB/PrgY/GumN_fam"/>
</dbReference>
<dbReference type="Pfam" id="PF01963">
    <property type="entry name" value="TraB_PrgY_gumN"/>
    <property type="match status" value="1"/>
</dbReference>
<keyword evidence="3" id="KW-1185">Reference proteome</keyword>
<reference evidence="2 3" key="1">
    <citation type="submission" date="2019-06" db="EMBL/GenBank/DDBJ databases">
        <title>Persicimonas caeni gen. nov., sp. nov., a predatory bacterium isolated from solar saltern.</title>
        <authorList>
            <person name="Wang S."/>
        </authorList>
    </citation>
    <scope>NUCLEOTIDE SEQUENCE [LARGE SCALE GENOMIC DNA]</scope>
    <source>
        <strain evidence="2 3">YN101</strain>
    </source>
</reference>
<feature type="signal peptide" evidence="1">
    <location>
        <begin position="1"/>
        <end position="17"/>
    </location>
</feature>
<evidence type="ECO:0000313" key="3">
    <source>
        <dbReference type="Proteomes" id="UP000315995"/>
    </source>
</evidence>
<evidence type="ECO:0000313" key="2">
    <source>
        <dbReference type="EMBL" id="QDG52359.1"/>
    </source>
</evidence>
<organism evidence="2 3">
    <name type="scientific">Persicimonas caeni</name>
    <dbReference type="NCBI Taxonomy" id="2292766"/>
    <lineage>
        <taxon>Bacteria</taxon>
        <taxon>Deltaproteobacteria</taxon>
        <taxon>Bradymonadales</taxon>
        <taxon>Bradymonadaceae</taxon>
        <taxon>Persicimonas</taxon>
    </lineage>
</organism>
<dbReference type="Proteomes" id="UP000315995">
    <property type="component" value="Chromosome"/>
</dbReference>
<sequence>MQRRLFILLIAFALSFAGCDKQQAQKTDAPAEEVADTQMVGAPEEAPLEAEPDTEPTEQATEQLIERALLWKVEGPNGPLYLFGTIHGGVEGLTWEAFPPPARQALDASKVVVLEANLADVNQQELANTMMLPSGKSLEKMLGEEAFDDLSKATGQMSVILDRLQPWAAYSELSRKMIGGGAAVDKMVEESARAQSKELVYLEGVKEQIGLLQKAVDAELLRYMVETREDQKKLLDELIAAYQAGDADKLAKVAFDPQEMERHPKMYEVLFDRRNKAWVGELEKLVQRGDVFVAVGAGHLVGDNSVIAMLEKKGHEVERVSAADNTESDDAK</sequence>
<dbReference type="InterPro" id="IPR047111">
    <property type="entry name" value="YbaP-like"/>
</dbReference>
<keyword evidence="1" id="KW-0732">Signal</keyword>
<accession>A0A5B8Y7J5</accession>
<dbReference type="AlphaFoldDB" id="A0A4Y6PW64"/>
<feature type="chain" id="PRO_5030106548" evidence="1">
    <location>
        <begin position="18"/>
        <end position="332"/>
    </location>
</feature>
<dbReference type="PANTHER" id="PTHR40590">
    <property type="entry name" value="CYTOPLASMIC PROTEIN-RELATED"/>
    <property type="match status" value="1"/>
</dbReference>